<dbReference type="Proteomes" id="UP001499878">
    <property type="component" value="Unassembled WGS sequence"/>
</dbReference>
<dbReference type="Gene3D" id="1.10.10.10">
    <property type="entry name" value="Winged helix-like DNA-binding domain superfamily/Winged helix DNA-binding domain"/>
    <property type="match status" value="1"/>
</dbReference>
<evidence type="ECO:0000256" key="1">
    <source>
        <dbReference type="ARBA" id="ARBA00023015"/>
    </source>
</evidence>
<dbReference type="PRINTS" id="PR00035">
    <property type="entry name" value="HTHGNTR"/>
</dbReference>
<dbReference type="Pfam" id="PF00392">
    <property type="entry name" value="GntR"/>
    <property type="match status" value="1"/>
</dbReference>
<dbReference type="SMART" id="SM00345">
    <property type="entry name" value="HTH_GNTR"/>
    <property type="match status" value="1"/>
</dbReference>
<gene>
    <name evidence="5" type="ORF">GCM10023323_33500</name>
</gene>
<organism evidence="5 6">
    <name type="scientific">Streptomyces thinghirensis</name>
    <dbReference type="NCBI Taxonomy" id="551547"/>
    <lineage>
        <taxon>Bacteria</taxon>
        <taxon>Bacillati</taxon>
        <taxon>Actinomycetota</taxon>
        <taxon>Actinomycetes</taxon>
        <taxon>Kitasatosporales</taxon>
        <taxon>Streptomycetaceae</taxon>
        <taxon>Streptomyces</taxon>
    </lineage>
</organism>
<keyword evidence="6" id="KW-1185">Reference proteome</keyword>
<evidence type="ECO:0000313" key="6">
    <source>
        <dbReference type="Proteomes" id="UP001499878"/>
    </source>
</evidence>
<dbReference type="PANTHER" id="PTHR44846">
    <property type="entry name" value="MANNOSYL-D-GLYCERATE TRANSPORT/METABOLISM SYSTEM REPRESSOR MNGR-RELATED"/>
    <property type="match status" value="1"/>
</dbReference>
<feature type="domain" description="HTH gntR-type" evidence="4">
    <location>
        <begin position="15"/>
        <end position="83"/>
    </location>
</feature>
<dbReference type="SUPFAM" id="SSF46785">
    <property type="entry name" value="Winged helix' DNA-binding domain"/>
    <property type="match status" value="1"/>
</dbReference>
<dbReference type="EMBL" id="BAABJR010000008">
    <property type="protein sequence ID" value="GAA5209538.1"/>
    <property type="molecule type" value="Genomic_DNA"/>
</dbReference>
<proteinExistence type="predicted"/>
<accession>A0ABP9T2J6</accession>
<sequence>MADDRQWRPDPASHVYVYLQVAHRITEQIRTGRLPVGARLPGERDLAEEYGVAVNTIRRAVRELREQGLLITVPVKGTFVRESPDNEDGTAN</sequence>
<reference evidence="6" key="1">
    <citation type="journal article" date="2019" name="Int. J. Syst. Evol. Microbiol.">
        <title>The Global Catalogue of Microorganisms (GCM) 10K type strain sequencing project: providing services to taxonomists for standard genome sequencing and annotation.</title>
        <authorList>
            <consortium name="The Broad Institute Genomics Platform"/>
            <consortium name="The Broad Institute Genome Sequencing Center for Infectious Disease"/>
            <person name="Wu L."/>
            <person name="Ma J."/>
        </authorList>
    </citation>
    <scope>NUCLEOTIDE SEQUENCE [LARGE SCALE GENOMIC DNA]</scope>
    <source>
        <strain evidence="6">JCM 18306</strain>
    </source>
</reference>
<dbReference type="RefSeq" id="WP_345631120.1">
    <property type="nucleotide sequence ID" value="NZ_BAABJR010000008.1"/>
</dbReference>
<keyword evidence="1" id="KW-0805">Transcription regulation</keyword>
<keyword evidence="2" id="KW-0238">DNA-binding</keyword>
<evidence type="ECO:0000259" key="4">
    <source>
        <dbReference type="PROSITE" id="PS50949"/>
    </source>
</evidence>
<dbReference type="InterPro" id="IPR036388">
    <property type="entry name" value="WH-like_DNA-bd_sf"/>
</dbReference>
<evidence type="ECO:0000313" key="5">
    <source>
        <dbReference type="EMBL" id="GAA5209538.1"/>
    </source>
</evidence>
<dbReference type="InterPro" id="IPR000524">
    <property type="entry name" value="Tscrpt_reg_HTH_GntR"/>
</dbReference>
<evidence type="ECO:0000256" key="3">
    <source>
        <dbReference type="ARBA" id="ARBA00023163"/>
    </source>
</evidence>
<dbReference type="InterPro" id="IPR050679">
    <property type="entry name" value="Bact_HTH_transcr_reg"/>
</dbReference>
<dbReference type="InterPro" id="IPR036390">
    <property type="entry name" value="WH_DNA-bd_sf"/>
</dbReference>
<dbReference type="PANTHER" id="PTHR44846:SF17">
    <property type="entry name" value="GNTR-FAMILY TRANSCRIPTIONAL REGULATOR"/>
    <property type="match status" value="1"/>
</dbReference>
<comment type="caution">
    <text evidence="5">The sequence shown here is derived from an EMBL/GenBank/DDBJ whole genome shotgun (WGS) entry which is preliminary data.</text>
</comment>
<dbReference type="PROSITE" id="PS50949">
    <property type="entry name" value="HTH_GNTR"/>
    <property type="match status" value="1"/>
</dbReference>
<dbReference type="CDD" id="cd07377">
    <property type="entry name" value="WHTH_GntR"/>
    <property type="match status" value="1"/>
</dbReference>
<name>A0ABP9T2J6_9ACTN</name>
<evidence type="ECO:0000256" key="2">
    <source>
        <dbReference type="ARBA" id="ARBA00023125"/>
    </source>
</evidence>
<protein>
    <recommendedName>
        <fullName evidence="4">HTH gntR-type domain-containing protein</fullName>
    </recommendedName>
</protein>
<keyword evidence="3" id="KW-0804">Transcription</keyword>